<feature type="compositionally biased region" description="Basic and acidic residues" evidence="1">
    <location>
        <begin position="33"/>
        <end position="48"/>
    </location>
</feature>
<gene>
    <name evidence="2" type="ORF">AVDCRST_MAG18-3610</name>
</gene>
<proteinExistence type="predicted"/>
<name>A0A6J4VPJ4_9BACT</name>
<sequence>EREGRPRLARLRFRLRRGGLLWHGLAAPEDRPARLRLDPDRDHHRPGDRPAGGRTAGVRRLARARAGLATGTPRDPLRPRLRLHRAARFRVEYLRPLATPGRRRRADQQHLPADHRFPGARLPAPQRGDHAPHRHRRGADRPGGDLRHPVAAI</sequence>
<dbReference type="AlphaFoldDB" id="A0A6J4VPJ4"/>
<protein>
    <submittedName>
        <fullName evidence="2">Uncharacterized protein</fullName>
    </submittedName>
</protein>
<organism evidence="2">
    <name type="scientific">uncultured Thermomicrobiales bacterium</name>
    <dbReference type="NCBI Taxonomy" id="1645740"/>
    <lineage>
        <taxon>Bacteria</taxon>
        <taxon>Pseudomonadati</taxon>
        <taxon>Thermomicrobiota</taxon>
        <taxon>Thermomicrobia</taxon>
        <taxon>Thermomicrobiales</taxon>
        <taxon>environmental samples</taxon>
    </lineage>
</organism>
<feature type="non-terminal residue" evidence="2">
    <location>
        <position position="153"/>
    </location>
</feature>
<dbReference type="EMBL" id="CADCWN010000284">
    <property type="protein sequence ID" value="CAA9584426.1"/>
    <property type="molecule type" value="Genomic_DNA"/>
</dbReference>
<feature type="non-terminal residue" evidence="2">
    <location>
        <position position="1"/>
    </location>
</feature>
<accession>A0A6J4VPJ4</accession>
<feature type="region of interest" description="Disordered" evidence="1">
    <location>
        <begin position="33"/>
        <end position="81"/>
    </location>
</feature>
<evidence type="ECO:0000313" key="2">
    <source>
        <dbReference type="EMBL" id="CAA9584426.1"/>
    </source>
</evidence>
<feature type="compositionally biased region" description="Basic and acidic residues" evidence="1">
    <location>
        <begin position="106"/>
        <end position="117"/>
    </location>
</feature>
<reference evidence="2" key="1">
    <citation type="submission" date="2020-02" db="EMBL/GenBank/DDBJ databases">
        <authorList>
            <person name="Meier V. D."/>
        </authorList>
    </citation>
    <scope>NUCLEOTIDE SEQUENCE</scope>
    <source>
        <strain evidence="2">AVDCRST_MAG18</strain>
    </source>
</reference>
<feature type="compositionally biased region" description="Low complexity" evidence="1">
    <location>
        <begin position="52"/>
        <end position="74"/>
    </location>
</feature>
<evidence type="ECO:0000256" key="1">
    <source>
        <dbReference type="SAM" id="MobiDB-lite"/>
    </source>
</evidence>
<feature type="region of interest" description="Disordered" evidence="1">
    <location>
        <begin position="99"/>
        <end position="153"/>
    </location>
</feature>
<feature type="compositionally biased region" description="Basic and acidic residues" evidence="1">
    <location>
        <begin position="139"/>
        <end position="153"/>
    </location>
</feature>